<dbReference type="Proteomes" id="UP001187192">
    <property type="component" value="Unassembled WGS sequence"/>
</dbReference>
<evidence type="ECO:0000256" key="1">
    <source>
        <dbReference type="ARBA" id="ARBA00022614"/>
    </source>
</evidence>
<organism evidence="4 5">
    <name type="scientific">Ficus carica</name>
    <name type="common">Common fig</name>
    <dbReference type="NCBI Taxonomy" id="3494"/>
    <lineage>
        <taxon>Eukaryota</taxon>
        <taxon>Viridiplantae</taxon>
        <taxon>Streptophyta</taxon>
        <taxon>Embryophyta</taxon>
        <taxon>Tracheophyta</taxon>
        <taxon>Spermatophyta</taxon>
        <taxon>Magnoliopsida</taxon>
        <taxon>eudicotyledons</taxon>
        <taxon>Gunneridae</taxon>
        <taxon>Pentapetalae</taxon>
        <taxon>rosids</taxon>
        <taxon>fabids</taxon>
        <taxon>Rosales</taxon>
        <taxon>Moraceae</taxon>
        <taxon>Ficeae</taxon>
        <taxon>Ficus</taxon>
    </lineage>
</organism>
<keyword evidence="1" id="KW-0433">Leucine-rich repeat</keyword>
<evidence type="ECO:0000313" key="4">
    <source>
        <dbReference type="EMBL" id="GMN52687.1"/>
    </source>
</evidence>
<sequence length="421" mass="49037">MSLDMTRIQDDLHLKPWVFEEMCNLKFLNFHGFKCKVYFREGLWFLPDTLRYLHWDCFPLKSLPLNFTPKTLVELNMYSSQLKELWNEGKHFDNLKVLNLWFSESLIHVNLSHAPNLEEINLSFCSRIRELPLSINNLIGLKTLTLHFCDALEVVPYTIYNMRLEYLNLYCCRKLKSLPELPFSIKHLDASECTSLERVSNPWIVLTQFSGDNVIRKQFVFYNCSKLNQNNLVTEFQIRVLGSPPKSAFESQELKSHHFRCVGICFPGDEIPRWFNPQCEGSSIKMKLDPGWYNGNFMGFALCAVISLETNFALEVDLLCELCFETKLGESRIKTQQSLNIRTNKRLAHVVAWSFDGDYSDVSGAVEVSFEFYCHKGRGIFNGNEVKRCGIRRLFLQDAEVFRIANRHYSHEESNAIINKT</sequence>
<comment type="caution">
    <text evidence="4">The sequence shown here is derived from an EMBL/GenBank/DDBJ whole genome shotgun (WGS) entry which is preliminary data.</text>
</comment>
<name>A0AA88AL26_FICCA</name>
<gene>
    <name evidence="4" type="ORF">TIFTF001_021816</name>
</gene>
<keyword evidence="2" id="KW-0677">Repeat</keyword>
<evidence type="ECO:0000256" key="2">
    <source>
        <dbReference type="ARBA" id="ARBA00022737"/>
    </source>
</evidence>
<feature type="domain" description="C-JID" evidence="3">
    <location>
        <begin position="266"/>
        <end position="399"/>
    </location>
</feature>
<keyword evidence="5" id="KW-1185">Reference proteome</keyword>
<reference evidence="4" key="1">
    <citation type="submission" date="2023-07" db="EMBL/GenBank/DDBJ databases">
        <title>draft genome sequence of fig (Ficus carica).</title>
        <authorList>
            <person name="Takahashi T."/>
            <person name="Nishimura K."/>
        </authorList>
    </citation>
    <scope>NUCLEOTIDE SEQUENCE</scope>
</reference>
<protein>
    <recommendedName>
        <fullName evidence="3">C-JID domain-containing protein</fullName>
    </recommendedName>
</protein>
<dbReference type="PANTHER" id="PTHR11017">
    <property type="entry name" value="LEUCINE-RICH REPEAT-CONTAINING PROTEIN"/>
    <property type="match status" value="1"/>
</dbReference>
<dbReference type="SUPFAM" id="SSF52058">
    <property type="entry name" value="L domain-like"/>
    <property type="match status" value="1"/>
</dbReference>
<proteinExistence type="predicted"/>
<dbReference type="EMBL" id="BTGU01000042">
    <property type="protein sequence ID" value="GMN52687.1"/>
    <property type="molecule type" value="Genomic_DNA"/>
</dbReference>
<dbReference type="InterPro" id="IPR044974">
    <property type="entry name" value="Disease_R_plants"/>
</dbReference>
<dbReference type="GO" id="GO:0006952">
    <property type="term" value="P:defense response"/>
    <property type="evidence" value="ECO:0007669"/>
    <property type="project" value="InterPro"/>
</dbReference>
<dbReference type="Pfam" id="PF20160">
    <property type="entry name" value="C-JID"/>
    <property type="match status" value="1"/>
</dbReference>
<dbReference type="AlphaFoldDB" id="A0AA88AL26"/>
<accession>A0AA88AL26</accession>
<dbReference type="InterPro" id="IPR045344">
    <property type="entry name" value="C-JID"/>
</dbReference>
<evidence type="ECO:0000259" key="3">
    <source>
        <dbReference type="Pfam" id="PF20160"/>
    </source>
</evidence>
<dbReference type="PANTHER" id="PTHR11017:SF479">
    <property type="entry name" value="DISEASE RESISTANCE PROTEIN (TIR-NBS-LRR CLASS) FAMILY"/>
    <property type="match status" value="1"/>
</dbReference>
<evidence type="ECO:0000313" key="5">
    <source>
        <dbReference type="Proteomes" id="UP001187192"/>
    </source>
</evidence>
<dbReference type="Gene3D" id="3.80.10.10">
    <property type="entry name" value="Ribonuclease Inhibitor"/>
    <property type="match status" value="1"/>
</dbReference>
<dbReference type="InterPro" id="IPR032675">
    <property type="entry name" value="LRR_dom_sf"/>
</dbReference>